<keyword evidence="6" id="KW-1185">Reference proteome</keyword>
<dbReference type="STRING" id="39966.A0A369JYN9"/>
<dbReference type="OrthoDB" id="10006572at2759"/>
<dbReference type="PROSITE" id="PS51088">
    <property type="entry name" value="TEA_2"/>
    <property type="match status" value="1"/>
</dbReference>
<dbReference type="GO" id="GO:0003700">
    <property type="term" value="F:DNA-binding transcription factor activity"/>
    <property type="evidence" value="ECO:0007669"/>
    <property type="project" value="InterPro"/>
</dbReference>
<dbReference type="Pfam" id="PF01285">
    <property type="entry name" value="TEA"/>
    <property type="match status" value="1"/>
</dbReference>
<reference evidence="5" key="1">
    <citation type="submission" date="2018-04" db="EMBL/GenBank/DDBJ databases">
        <title>Whole genome sequencing of Hypsizygus marmoreus.</title>
        <authorList>
            <person name="Choi I.-G."/>
            <person name="Min B."/>
            <person name="Kim J.-G."/>
            <person name="Kim S."/>
            <person name="Oh Y.-L."/>
            <person name="Kong W.-S."/>
            <person name="Park H."/>
            <person name="Jeong J."/>
            <person name="Song E.-S."/>
        </authorList>
    </citation>
    <scope>NUCLEOTIDE SEQUENCE [LARGE SCALE GENOMIC DNA]</scope>
    <source>
        <strain evidence="5">51987-8</strain>
    </source>
</reference>
<evidence type="ECO:0000256" key="2">
    <source>
        <dbReference type="PROSITE-ProRule" id="PRU00505"/>
    </source>
</evidence>
<dbReference type="InParanoid" id="A0A369JYN9"/>
<comment type="caution">
    <text evidence="5">The sequence shown here is derived from an EMBL/GenBank/DDBJ whole genome shotgun (WGS) entry which is preliminary data.</text>
</comment>
<feature type="region of interest" description="Disordered" evidence="3">
    <location>
        <begin position="148"/>
        <end position="175"/>
    </location>
</feature>
<dbReference type="Proteomes" id="UP000076154">
    <property type="component" value="Unassembled WGS sequence"/>
</dbReference>
<dbReference type="EMBL" id="LUEZ02000040">
    <property type="protein sequence ID" value="RDB26350.1"/>
    <property type="molecule type" value="Genomic_DNA"/>
</dbReference>
<evidence type="ECO:0000259" key="4">
    <source>
        <dbReference type="PROSITE" id="PS51088"/>
    </source>
</evidence>
<name>A0A369JYN9_HYPMA</name>
<gene>
    <name evidence="5" type="ORF">Hypma_006772</name>
</gene>
<evidence type="ECO:0000256" key="3">
    <source>
        <dbReference type="SAM" id="MobiDB-lite"/>
    </source>
</evidence>
<evidence type="ECO:0000256" key="1">
    <source>
        <dbReference type="ARBA" id="ARBA00008421"/>
    </source>
</evidence>
<comment type="similarity">
    <text evidence="1">Belongs to the TEC1 family.</text>
</comment>
<dbReference type="SMART" id="SM00426">
    <property type="entry name" value="TEA"/>
    <property type="match status" value="1"/>
</dbReference>
<dbReference type="AlphaFoldDB" id="A0A369JYN9"/>
<dbReference type="Gene3D" id="6.10.20.40">
    <property type="entry name" value="TEA/ATTS domain"/>
    <property type="match status" value="1"/>
</dbReference>
<organism evidence="5 6">
    <name type="scientific">Hypsizygus marmoreus</name>
    <name type="common">White beech mushroom</name>
    <name type="synonym">Agaricus marmoreus</name>
    <dbReference type="NCBI Taxonomy" id="39966"/>
    <lineage>
        <taxon>Eukaryota</taxon>
        <taxon>Fungi</taxon>
        <taxon>Dikarya</taxon>
        <taxon>Basidiomycota</taxon>
        <taxon>Agaricomycotina</taxon>
        <taxon>Agaricomycetes</taxon>
        <taxon>Agaricomycetidae</taxon>
        <taxon>Agaricales</taxon>
        <taxon>Tricholomatineae</taxon>
        <taxon>Lyophyllaceae</taxon>
        <taxon>Hypsizygus</taxon>
    </lineage>
</organism>
<feature type="compositionally biased region" description="Basic and acidic residues" evidence="3">
    <location>
        <begin position="156"/>
        <end position="171"/>
    </location>
</feature>
<accession>A0A369JYN9</accession>
<feature type="domain" description="TEA" evidence="4">
    <location>
        <begin position="63"/>
        <end position="135"/>
    </location>
</feature>
<feature type="region of interest" description="Disordered" evidence="3">
    <location>
        <begin position="1"/>
        <end position="20"/>
    </location>
</feature>
<proteinExistence type="inferred from homology"/>
<protein>
    <recommendedName>
        <fullName evidence="4">TEA domain-containing protein</fullName>
    </recommendedName>
</protein>
<dbReference type="InterPro" id="IPR000818">
    <property type="entry name" value="TEA/ATTS_dom"/>
</dbReference>
<sequence>MDGEHWRPSPAVASSLEPTDSPAVLLTTTTIDALSYQPSAKERALHKHQLRATGRRSWKTLKGKSHETVWPPRLEAALLEALEKYQEQEWQPALNRFPLRNRFVSEHIYETTGKHRTPKQVGSRLQQLKDTCKEVRLLKLIAPHLAQDSAETARMSSEHPETTRDTTDERTNYPSPTIHVDIIIDKGPLPSSAPTIYLEQPDNAPPLQIRMTSYRPQHAVASLSSACPSNLSGMSPAILIHSPCPLLQQSMVSVYSDGNEMPLHSEVASLSCSSWPLGDSCWVYATSLVPGIWDHLSSYSDLTHLCIEQRIIPLRPLKRTESQDPHDWPVDPTITIFYRFPPSQIISFDSPIVAPVPRLSSSYSSTQVYYDQNLPFQYQEYTGHSDTQYWADSNLETQPNHLHQNGTSFNYIPEVAPQMGDPPKHALYQIWHAPY</sequence>
<dbReference type="InterPro" id="IPR038096">
    <property type="entry name" value="TEA/ATTS_sf"/>
</dbReference>
<evidence type="ECO:0000313" key="5">
    <source>
        <dbReference type="EMBL" id="RDB26350.1"/>
    </source>
</evidence>
<evidence type="ECO:0000313" key="6">
    <source>
        <dbReference type="Proteomes" id="UP000076154"/>
    </source>
</evidence>
<feature type="DNA-binding region" description="TEA" evidence="2">
    <location>
        <begin position="63"/>
        <end position="135"/>
    </location>
</feature>